<feature type="compositionally biased region" description="Polar residues" evidence="1">
    <location>
        <begin position="284"/>
        <end position="303"/>
    </location>
</feature>
<proteinExistence type="predicted"/>
<gene>
    <name evidence="4" type="primary">LOC104581460</name>
    <name evidence="3" type="ORF">BRADI_5g25700v3</name>
</gene>
<feature type="region of interest" description="Disordered" evidence="1">
    <location>
        <begin position="1"/>
        <end position="78"/>
    </location>
</feature>
<dbReference type="EMBL" id="CM000884">
    <property type="protein sequence ID" value="PNT62111.1"/>
    <property type="molecule type" value="Genomic_DNA"/>
</dbReference>
<accession>A0A2K2CJA7</accession>
<dbReference type="InterPro" id="IPR044822">
    <property type="entry name" value="Myb_DNA-bind_4"/>
</dbReference>
<dbReference type="InterPro" id="IPR001005">
    <property type="entry name" value="SANT/Myb"/>
</dbReference>
<feature type="compositionally biased region" description="Pro residues" evidence="1">
    <location>
        <begin position="264"/>
        <end position="283"/>
    </location>
</feature>
<dbReference type="Proteomes" id="UP000008810">
    <property type="component" value="Chromosome 5"/>
</dbReference>
<dbReference type="OrthoDB" id="1843873at2759"/>
<dbReference type="Pfam" id="PF13837">
    <property type="entry name" value="Myb_DNA-bind_4"/>
    <property type="match status" value="1"/>
</dbReference>
<evidence type="ECO:0000313" key="3">
    <source>
        <dbReference type="EMBL" id="PNT62111.1"/>
    </source>
</evidence>
<name>A0A2K2CJA7_BRADI</name>
<evidence type="ECO:0000313" key="4">
    <source>
        <dbReference type="EnsemblPlants" id="PNT62111"/>
    </source>
</evidence>
<reference evidence="4" key="3">
    <citation type="submission" date="2018-08" db="UniProtKB">
        <authorList>
            <consortium name="EnsemblPlants"/>
        </authorList>
    </citation>
    <scope>IDENTIFICATION</scope>
    <source>
        <strain evidence="4">cv. Bd21</strain>
    </source>
</reference>
<feature type="compositionally biased region" description="Low complexity" evidence="1">
    <location>
        <begin position="1"/>
        <end position="14"/>
    </location>
</feature>
<evidence type="ECO:0000313" key="5">
    <source>
        <dbReference type="Proteomes" id="UP000008810"/>
    </source>
</evidence>
<feature type="region of interest" description="Disordered" evidence="1">
    <location>
        <begin position="93"/>
        <end position="121"/>
    </location>
</feature>
<dbReference type="PROSITE" id="PS50090">
    <property type="entry name" value="MYB_LIKE"/>
    <property type="match status" value="1"/>
</dbReference>
<dbReference type="PANTHER" id="PTHR33492">
    <property type="entry name" value="OSJNBA0043A12.37 PROTEIN-RELATED"/>
    <property type="match status" value="1"/>
</dbReference>
<evidence type="ECO:0000256" key="1">
    <source>
        <dbReference type="SAM" id="MobiDB-lite"/>
    </source>
</evidence>
<feature type="compositionally biased region" description="Basic residues" evidence="1">
    <location>
        <begin position="18"/>
        <end position="29"/>
    </location>
</feature>
<sequence length="303" mass="32377">MSASPDPSPSSSTPAGHLRTHPYPHHHNLHLSTPPPPQPHPPAAPGPLAVTPPHQQALAPYSAPPPSPASTPRDYRKGNWTLHETLVLITAKRLDDDRRAGGGVAGSSSSSPAGPSALPRSAEQRWKWVENYCWSQGCLRSQNQCNDKWDNLLRDYKKVRDFHNRLASNSTAPSGSGAAPAAAAPLPTSYWAMERHERKERNLPTNLAAEVYDALCDVLSRRAARRGGAPVAPSPPPPLALPAPPLHPPPKPLLSQQQQRIPPHHPPLLQLPPPPVAVAPPPTTTSVSGNGPLSVSNTPYSTT</sequence>
<reference evidence="3" key="2">
    <citation type="submission" date="2017-06" db="EMBL/GenBank/DDBJ databases">
        <title>WGS assembly of Brachypodium distachyon.</title>
        <authorList>
            <consortium name="The International Brachypodium Initiative"/>
            <person name="Lucas S."/>
            <person name="Harmon-Smith M."/>
            <person name="Lail K."/>
            <person name="Tice H."/>
            <person name="Grimwood J."/>
            <person name="Bruce D."/>
            <person name="Barry K."/>
            <person name="Shu S."/>
            <person name="Lindquist E."/>
            <person name="Wang M."/>
            <person name="Pitluck S."/>
            <person name="Vogel J.P."/>
            <person name="Garvin D.F."/>
            <person name="Mockler T.C."/>
            <person name="Schmutz J."/>
            <person name="Rokhsar D."/>
            <person name="Bevan M.W."/>
        </authorList>
    </citation>
    <scope>NUCLEOTIDE SEQUENCE</scope>
    <source>
        <strain evidence="3">Bd21</strain>
    </source>
</reference>
<dbReference type="EnsemblPlants" id="PNT62111">
    <property type="protein sequence ID" value="PNT62111"/>
    <property type="gene ID" value="BRADI_5g25700v3"/>
</dbReference>
<reference evidence="3 4" key="1">
    <citation type="journal article" date="2010" name="Nature">
        <title>Genome sequencing and analysis of the model grass Brachypodium distachyon.</title>
        <authorList>
            <consortium name="International Brachypodium Initiative"/>
        </authorList>
    </citation>
    <scope>NUCLEOTIDE SEQUENCE [LARGE SCALE GENOMIC DNA]</scope>
    <source>
        <strain evidence="3 4">Bd21</strain>
    </source>
</reference>
<dbReference type="AlphaFoldDB" id="A0A2K2CJA7"/>
<dbReference type="Gramene" id="PNT62111">
    <property type="protein sequence ID" value="PNT62111"/>
    <property type="gene ID" value="BRADI_5g25700v3"/>
</dbReference>
<feature type="compositionally biased region" description="Pro residues" evidence="1">
    <location>
        <begin position="232"/>
        <end position="252"/>
    </location>
</feature>
<dbReference type="PANTHER" id="PTHR33492:SF11">
    <property type="entry name" value="OS04G0670900 PROTEIN"/>
    <property type="match status" value="1"/>
</dbReference>
<organism evidence="3">
    <name type="scientific">Brachypodium distachyon</name>
    <name type="common">Purple false brome</name>
    <name type="synonym">Trachynia distachya</name>
    <dbReference type="NCBI Taxonomy" id="15368"/>
    <lineage>
        <taxon>Eukaryota</taxon>
        <taxon>Viridiplantae</taxon>
        <taxon>Streptophyta</taxon>
        <taxon>Embryophyta</taxon>
        <taxon>Tracheophyta</taxon>
        <taxon>Spermatophyta</taxon>
        <taxon>Magnoliopsida</taxon>
        <taxon>Liliopsida</taxon>
        <taxon>Poales</taxon>
        <taxon>Poaceae</taxon>
        <taxon>BOP clade</taxon>
        <taxon>Pooideae</taxon>
        <taxon>Stipodae</taxon>
        <taxon>Brachypodieae</taxon>
        <taxon>Brachypodium</taxon>
    </lineage>
</organism>
<feature type="domain" description="Myb-like" evidence="2">
    <location>
        <begin position="72"/>
        <end position="153"/>
    </location>
</feature>
<feature type="compositionally biased region" description="Low complexity" evidence="1">
    <location>
        <begin position="106"/>
        <end position="121"/>
    </location>
</feature>
<dbReference type="Gene3D" id="1.10.10.60">
    <property type="entry name" value="Homeodomain-like"/>
    <property type="match status" value="1"/>
</dbReference>
<keyword evidence="5" id="KW-1185">Reference proteome</keyword>
<dbReference type="ExpressionAtlas" id="A0A2K2CJA7">
    <property type="expression patterns" value="baseline"/>
</dbReference>
<evidence type="ECO:0000259" key="2">
    <source>
        <dbReference type="PROSITE" id="PS50090"/>
    </source>
</evidence>
<feature type="compositionally biased region" description="Pro residues" evidence="1">
    <location>
        <begin position="33"/>
        <end position="45"/>
    </location>
</feature>
<protein>
    <recommendedName>
        <fullName evidence="2">Myb-like domain-containing protein</fullName>
    </recommendedName>
</protein>
<feature type="region of interest" description="Disordered" evidence="1">
    <location>
        <begin position="226"/>
        <end position="303"/>
    </location>
</feature>